<keyword evidence="4" id="KW-1199">Hemostasis impairing toxin</keyword>
<dbReference type="Proteomes" id="UP000007151">
    <property type="component" value="Unassembled WGS sequence"/>
</dbReference>
<dbReference type="STRING" id="278856.A0A212F7H7"/>
<dbReference type="OrthoDB" id="5565075at2759"/>
<dbReference type="Pfam" id="PF00089">
    <property type="entry name" value="Trypsin"/>
    <property type="match status" value="1"/>
</dbReference>
<dbReference type="GO" id="GO:0090729">
    <property type="term" value="F:toxin activity"/>
    <property type="evidence" value="ECO:0007669"/>
    <property type="project" value="UniProtKB-KW"/>
</dbReference>
<dbReference type="SUPFAM" id="SSF50494">
    <property type="entry name" value="Trypsin-like serine proteases"/>
    <property type="match status" value="1"/>
</dbReference>
<dbReference type="FunFam" id="2.40.10.10:FF:000068">
    <property type="entry name" value="transmembrane protease serine 2"/>
    <property type="match status" value="1"/>
</dbReference>
<name>A0A212F7H7_DANPL</name>
<comment type="caution">
    <text evidence="8">The sequence shown here is derived from an EMBL/GenBank/DDBJ whole genome shotgun (WGS) entry which is preliminary data.</text>
</comment>
<dbReference type="InterPro" id="IPR018114">
    <property type="entry name" value="TRYPSIN_HIS"/>
</dbReference>
<evidence type="ECO:0000256" key="4">
    <source>
        <dbReference type="ARBA" id="ARBA00023240"/>
    </source>
</evidence>
<dbReference type="Gene3D" id="2.40.10.10">
    <property type="entry name" value="Trypsin-like serine proteases"/>
    <property type="match status" value="1"/>
</dbReference>
<evidence type="ECO:0000256" key="7">
    <source>
        <dbReference type="ARBA" id="ARBA00084094"/>
    </source>
</evidence>
<accession>A0A212F7H7</accession>
<comment type="subcellular location">
    <subcellularLocation>
        <location evidence="1">Secreted</location>
        <location evidence="1">Extracellular space</location>
    </subcellularLocation>
</comment>
<dbReference type="PROSITE" id="PS50240">
    <property type="entry name" value="TRYPSIN_DOM"/>
    <property type="match status" value="1"/>
</dbReference>
<evidence type="ECO:0000256" key="5">
    <source>
        <dbReference type="ARBA" id="ARBA00024195"/>
    </source>
</evidence>
<dbReference type="InterPro" id="IPR043504">
    <property type="entry name" value="Peptidase_S1_PA_chymotrypsin"/>
</dbReference>
<protein>
    <submittedName>
        <fullName evidence="8">Trypsin</fullName>
    </submittedName>
</protein>
<sequence>MIFQAGCLLLSLVAGIIGLPLNGEQDTSPYFDSIQRRIYNGDEAGPVPHMVALVVGTHTKTFVCGASLITTRHVLTAAHCIDAVTKNGALIGSLKGIVGTNYWNKGGTHYTFTVNIPHPQWDSIRKRNDIGILVTSLPVTLNKYVQVVSLNFNFIGGNVPVIVHGWGRLQKEAKESSPSLQELRTFTIDSSSCASRILNRQNTTSFDPNREICTFLDKNSGVFFGDSGSPLILQDTRQQIAVVSRVFLGTTSRYPDLYLRVSAYKDWIQQILRL</sequence>
<keyword evidence="2" id="KW-0800">Toxin</keyword>
<dbReference type="EMBL" id="AGBW02009869">
    <property type="protein sequence ID" value="OWR49695.1"/>
    <property type="molecule type" value="Genomic_DNA"/>
</dbReference>
<dbReference type="PRINTS" id="PR00722">
    <property type="entry name" value="CHYMOTRYPSIN"/>
</dbReference>
<gene>
    <name evidence="8" type="ORF">KGM_205466</name>
</gene>
<organism evidence="8 9">
    <name type="scientific">Danaus plexippus plexippus</name>
    <dbReference type="NCBI Taxonomy" id="278856"/>
    <lineage>
        <taxon>Eukaryota</taxon>
        <taxon>Metazoa</taxon>
        <taxon>Ecdysozoa</taxon>
        <taxon>Arthropoda</taxon>
        <taxon>Hexapoda</taxon>
        <taxon>Insecta</taxon>
        <taxon>Pterygota</taxon>
        <taxon>Neoptera</taxon>
        <taxon>Endopterygota</taxon>
        <taxon>Lepidoptera</taxon>
        <taxon>Glossata</taxon>
        <taxon>Ditrysia</taxon>
        <taxon>Papilionoidea</taxon>
        <taxon>Nymphalidae</taxon>
        <taxon>Danainae</taxon>
        <taxon>Danaini</taxon>
        <taxon>Danaina</taxon>
        <taxon>Danaus</taxon>
        <taxon>Danaus</taxon>
    </lineage>
</organism>
<dbReference type="CDD" id="cd00190">
    <property type="entry name" value="Tryp_SPc"/>
    <property type="match status" value="1"/>
</dbReference>
<evidence type="ECO:0000256" key="6">
    <source>
        <dbReference type="ARBA" id="ARBA00055534"/>
    </source>
</evidence>
<comment type="function">
    <text evidence="6">Fibrinolytic activity; shows preferential cleavage of Arg-Gly bonds in all three fibrinogen chains. Contact with the caterpillars causes severe bleeding, due the anticoagulant effect of the protein.</text>
</comment>
<dbReference type="GO" id="GO:0006508">
    <property type="term" value="P:proteolysis"/>
    <property type="evidence" value="ECO:0007669"/>
    <property type="project" value="InterPro"/>
</dbReference>
<evidence type="ECO:0000313" key="8">
    <source>
        <dbReference type="EMBL" id="OWR49695.1"/>
    </source>
</evidence>
<dbReference type="InterPro" id="IPR051487">
    <property type="entry name" value="Ser/Thr_Proteases_Immune/Dev"/>
</dbReference>
<dbReference type="InterPro" id="IPR009003">
    <property type="entry name" value="Peptidase_S1_PA"/>
</dbReference>
<dbReference type="GO" id="GO:0004252">
    <property type="term" value="F:serine-type endopeptidase activity"/>
    <property type="evidence" value="ECO:0007669"/>
    <property type="project" value="InterPro"/>
</dbReference>
<dbReference type="PROSITE" id="PS00135">
    <property type="entry name" value="TRYPSIN_SER"/>
    <property type="match status" value="1"/>
</dbReference>
<dbReference type="InterPro" id="IPR001254">
    <property type="entry name" value="Trypsin_dom"/>
</dbReference>
<dbReference type="SMART" id="SM00020">
    <property type="entry name" value="Tryp_SPc"/>
    <property type="match status" value="1"/>
</dbReference>
<keyword evidence="9" id="KW-1185">Reference proteome</keyword>
<evidence type="ECO:0000256" key="1">
    <source>
        <dbReference type="ARBA" id="ARBA00004239"/>
    </source>
</evidence>
<proteinExistence type="inferred from homology"/>
<comment type="similarity">
    <text evidence="5">Belongs to the peptidase S1 family. CLIP subfamily.</text>
</comment>
<dbReference type="InterPro" id="IPR033116">
    <property type="entry name" value="TRYPSIN_SER"/>
</dbReference>
<dbReference type="KEGG" id="dpl:KGM_205466"/>
<dbReference type="PANTHER" id="PTHR24256">
    <property type="entry name" value="TRYPTASE-RELATED"/>
    <property type="match status" value="1"/>
</dbReference>
<evidence type="ECO:0000256" key="3">
    <source>
        <dbReference type="ARBA" id="ARBA00023157"/>
    </source>
</evidence>
<dbReference type="GO" id="GO:0005576">
    <property type="term" value="C:extracellular region"/>
    <property type="evidence" value="ECO:0007669"/>
    <property type="project" value="UniProtKB-SubCell"/>
</dbReference>
<dbReference type="PROSITE" id="PS00134">
    <property type="entry name" value="TRYPSIN_HIS"/>
    <property type="match status" value="1"/>
</dbReference>
<evidence type="ECO:0000313" key="9">
    <source>
        <dbReference type="Proteomes" id="UP000007151"/>
    </source>
</evidence>
<dbReference type="AlphaFoldDB" id="A0A212F7H7"/>
<reference evidence="8 9" key="1">
    <citation type="journal article" date="2011" name="Cell">
        <title>The monarch butterfly genome yields insights into long-distance migration.</title>
        <authorList>
            <person name="Zhan S."/>
            <person name="Merlin C."/>
            <person name="Boore J.L."/>
            <person name="Reppert S.M."/>
        </authorList>
    </citation>
    <scope>NUCLEOTIDE SEQUENCE [LARGE SCALE GENOMIC DNA]</scope>
    <source>
        <strain evidence="8">F-2</strain>
    </source>
</reference>
<keyword evidence="3" id="KW-1015">Disulfide bond</keyword>
<evidence type="ECO:0000256" key="2">
    <source>
        <dbReference type="ARBA" id="ARBA00022656"/>
    </source>
</evidence>
<dbReference type="InterPro" id="IPR001314">
    <property type="entry name" value="Peptidase_S1A"/>
</dbReference>
<keyword evidence="7" id="KW-1205">Fibrinolytic toxin</keyword>